<organism evidence="1 2">
    <name type="scientific">Vibrio aestuarianus</name>
    <dbReference type="NCBI Taxonomy" id="28171"/>
    <lineage>
        <taxon>Bacteria</taxon>
        <taxon>Pseudomonadati</taxon>
        <taxon>Pseudomonadota</taxon>
        <taxon>Gammaproteobacteria</taxon>
        <taxon>Vibrionales</taxon>
        <taxon>Vibrionaceae</taxon>
        <taxon>Vibrio</taxon>
    </lineage>
</organism>
<sequence>MAGVGDSSSPGPTKFNNKTRKLAGFIVFDVCETCLLILC</sequence>
<evidence type="ECO:0000313" key="1">
    <source>
        <dbReference type="EMBL" id="CAH8224701.1"/>
    </source>
</evidence>
<dbReference type="EMBL" id="CALYLK010000135">
    <property type="protein sequence ID" value="CAH8224701.1"/>
    <property type="molecule type" value="Genomic_DNA"/>
</dbReference>
<keyword evidence="2" id="KW-1185">Reference proteome</keyword>
<protein>
    <submittedName>
        <fullName evidence="1">Uncharacterized protein</fullName>
    </submittedName>
</protein>
<proteinExistence type="predicted"/>
<comment type="caution">
    <text evidence="1">The sequence shown here is derived from an EMBL/GenBank/DDBJ whole genome shotgun (WGS) entry which is preliminary data.</text>
</comment>
<name>A0ABN8TUW9_9VIBR</name>
<reference evidence="1" key="1">
    <citation type="submission" date="2022-06" db="EMBL/GenBank/DDBJ databases">
        <authorList>
            <person name="Goudenege D."/>
            <person name="Le Roux F."/>
        </authorList>
    </citation>
    <scope>NUCLEOTIDE SEQUENCE</scope>
    <source>
        <strain evidence="1">12-063</strain>
    </source>
</reference>
<accession>A0ABN8TUW9</accession>
<dbReference type="Proteomes" id="UP001152658">
    <property type="component" value="Unassembled WGS sequence"/>
</dbReference>
<evidence type="ECO:0000313" key="2">
    <source>
        <dbReference type="Proteomes" id="UP001152658"/>
    </source>
</evidence>
<gene>
    <name evidence="1" type="ORF">VAE063_940191</name>
</gene>